<comment type="caution">
    <text evidence="5">Lacks conserved residue(s) required for the propagation of feature annotation.</text>
</comment>
<dbReference type="GO" id="GO:0102559">
    <property type="term" value="F:peptide chain release factor N(5)-glutamine methyltransferase activity"/>
    <property type="evidence" value="ECO:0007669"/>
    <property type="project" value="UniProtKB-EC"/>
</dbReference>
<evidence type="ECO:0000259" key="6">
    <source>
        <dbReference type="Pfam" id="PF05175"/>
    </source>
</evidence>
<sequence>MKSSCERDVHSVRADEALSLGRDLLQGKVEHPARDAALLLGHVLGKPSEYPYLHPEHVLTDDQLSRYLLLLRRRQSKEPIAYLRGYQEFMGFRFKVDKRVLIPRPETEILVETALRLLDGGTGTQIADVCSGSGAIGLSVLKLLPLSRAVLTDISEDALAVARENAADLGVSDRAVFRQGDALNPLFEVMPAGGFHAILSNPPYIPREDIPDLDAEVRCFEPRLALDGGPGGLEVIRRIIQGAPRLLRHAGYLILEIGHDQADSCRRLFQADPSSWDEFWTVKDYAGIDRVFVARKRALAD</sequence>
<dbReference type="PROSITE" id="PS00092">
    <property type="entry name" value="N6_MTASE"/>
    <property type="match status" value="1"/>
</dbReference>
<keyword evidence="2 5" id="KW-0808">Transferase</keyword>
<dbReference type="NCBIfam" id="TIGR03534">
    <property type="entry name" value="RF_mod_PrmC"/>
    <property type="match status" value="1"/>
</dbReference>
<dbReference type="InterPro" id="IPR019874">
    <property type="entry name" value="RF_methyltr_PrmC"/>
</dbReference>
<feature type="binding site" evidence="5">
    <location>
        <position position="201"/>
    </location>
    <ligand>
        <name>S-adenosyl-L-methionine</name>
        <dbReference type="ChEBI" id="CHEBI:59789"/>
    </ligand>
</feature>
<dbReference type="PANTHER" id="PTHR18895:SF74">
    <property type="entry name" value="MTRF1L RELEASE FACTOR GLUTAMINE METHYLTRANSFERASE"/>
    <property type="match status" value="1"/>
</dbReference>
<dbReference type="InterPro" id="IPR002052">
    <property type="entry name" value="DNA_methylase_N6_adenine_CS"/>
</dbReference>
<dbReference type="AlphaFoldDB" id="A0AAT9LA51"/>
<accession>A0AAT9LA51</accession>
<dbReference type="SUPFAM" id="SSF53335">
    <property type="entry name" value="S-adenosyl-L-methionine-dependent methyltransferases"/>
    <property type="match status" value="1"/>
</dbReference>
<dbReference type="NCBIfam" id="TIGR00536">
    <property type="entry name" value="hemK_fam"/>
    <property type="match status" value="1"/>
</dbReference>
<evidence type="ECO:0000256" key="2">
    <source>
        <dbReference type="ARBA" id="ARBA00022679"/>
    </source>
</evidence>
<organism evidence="8">
    <name type="scientific">Candidatus Fermentithermobacillus carboniphilus</name>
    <dbReference type="NCBI Taxonomy" id="3085328"/>
    <lineage>
        <taxon>Bacteria</taxon>
        <taxon>Bacillati</taxon>
        <taxon>Bacillota</taxon>
        <taxon>Candidatus Fermentithermobacillia</taxon>
        <taxon>Candidatus Fermentithermobacillales</taxon>
        <taxon>Candidatus Fermentithermobacillaceae</taxon>
        <taxon>Candidatus Fermentithermobacillus</taxon>
    </lineage>
</organism>
<dbReference type="GO" id="GO:0032259">
    <property type="term" value="P:methylation"/>
    <property type="evidence" value="ECO:0007669"/>
    <property type="project" value="UniProtKB-KW"/>
</dbReference>
<protein>
    <recommendedName>
        <fullName evidence="5">Release factor glutamine methyltransferase</fullName>
        <shortName evidence="5">RF MTase</shortName>
        <ecNumber evidence="5">2.1.1.297</ecNumber>
    </recommendedName>
    <alternativeName>
        <fullName evidence="5">N5-glutamine methyltransferase PrmC</fullName>
    </alternativeName>
    <alternativeName>
        <fullName evidence="5">Protein-(glutamine-N5) MTase PrmC</fullName>
    </alternativeName>
    <alternativeName>
        <fullName evidence="5">Protein-glutamine N-methyltransferase PrmC</fullName>
    </alternativeName>
</protein>
<dbReference type="InterPro" id="IPR029063">
    <property type="entry name" value="SAM-dependent_MTases_sf"/>
</dbReference>
<evidence type="ECO:0000256" key="4">
    <source>
        <dbReference type="ARBA" id="ARBA00048391"/>
    </source>
</evidence>
<keyword evidence="3 5" id="KW-0949">S-adenosyl-L-methionine</keyword>
<dbReference type="InterPro" id="IPR040758">
    <property type="entry name" value="PrmC_N"/>
</dbReference>
<comment type="similarity">
    <text evidence="5">Belongs to the protein N5-glutamine methyltransferase family. PrmC subfamily.</text>
</comment>
<feature type="domain" description="Release factor glutamine methyltransferase N-terminal" evidence="7">
    <location>
        <begin position="16"/>
        <end position="85"/>
    </location>
</feature>
<gene>
    <name evidence="5 8" type="primary">prmC</name>
    <name evidence="8" type="ORF">IMF26_07460</name>
</gene>
<dbReference type="InterPro" id="IPR007848">
    <property type="entry name" value="Small_mtfrase_dom"/>
</dbReference>
<dbReference type="PANTHER" id="PTHR18895">
    <property type="entry name" value="HEMK METHYLTRANSFERASE"/>
    <property type="match status" value="1"/>
</dbReference>
<dbReference type="Gene3D" id="1.10.8.10">
    <property type="entry name" value="DNA helicase RuvA subunit, C-terminal domain"/>
    <property type="match status" value="1"/>
</dbReference>
<dbReference type="CDD" id="cd02440">
    <property type="entry name" value="AdoMet_MTases"/>
    <property type="match status" value="1"/>
</dbReference>
<dbReference type="Pfam" id="PF17827">
    <property type="entry name" value="PrmC_N"/>
    <property type="match status" value="1"/>
</dbReference>
<name>A0AAT9LA51_9FIRM</name>
<dbReference type="InterPro" id="IPR050320">
    <property type="entry name" value="N5-glutamine_MTase"/>
</dbReference>
<evidence type="ECO:0000256" key="3">
    <source>
        <dbReference type="ARBA" id="ARBA00022691"/>
    </source>
</evidence>
<evidence type="ECO:0000313" key="8">
    <source>
        <dbReference type="EMBL" id="QUL97909.1"/>
    </source>
</evidence>
<reference evidence="8" key="1">
    <citation type="submission" date="2020-10" db="EMBL/GenBank/DDBJ databases">
        <authorList>
            <person name="Kadnikov V."/>
            <person name="Beletsky A.V."/>
            <person name="Mardanov A.V."/>
            <person name="Karnachuk O.V."/>
            <person name="Ravin N.V."/>
        </authorList>
    </citation>
    <scope>NUCLEOTIDE SEQUENCE</scope>
    <source>
        <strain evidence="8">Bu02</strain>
    </source>
</reference>
<proteinExistence type="inferred from homology"/>
<comment type="function">
    <text evidence="5">Methylates the class 1 translation termination release factors RF1/PrfA and RF2/PrfB on the glutamine residue of the universally conserved GGQ motif.</text>
</comment>
<dbReference type="Pfam" id="PF05175">
    <property type="entry name" value="MTS"/>
    <property type="match status" value="1"/>
</dbReference>
<reference evidence="8" key="2">
    <citation type="journal article" date="2023" name="Biology">
        <title>Prokaryotic Life Associated with Coal-Fire Gas Vents Revealed by Metagenomics.</title>
        <authorList>
            <person name="Kadnikov V.V."/>
            <person name="Mardanov A.V."/>
            <person name="Beletsky A.V."/>
            <person name="Karnachuk O.V."/>
            <person name="Ravin N.V."/>
        </authorList>
    </citation>
    <scope>NUCLEOTIDE SEQUENCE</scope>
    <source>
        <strain evidence="8">Bu02</strain>
    </source>
</reference>
<dbReference type="EMBL" id="CP062796">
    <property type="protein sequence ID" value="QUL97909.1"/>
    <property type="molecule type" value="Genomic_DNA"/>
</dbReference>
<dbReference type="GO" id="GO:0003676">
    <property type="term" value="F:nucleic acid binding"/>
    <property type="evidence" value="ECO:0007669"/>
    <property type="project" value="InterPro"/>
</dbReference>
<evidence type="ECO:0000259" key="7">
    <source>
        <dbReference type="Pfam" id="PF17827"/>
    </source>
</evidence>
<evidence type="ECO:0000256" key="1">
    <source>
        <dbReference type="ARBA" id="ARBA00022603"/>
    </source>
</evidence>
<dbReference type="KEGG" id="fcz:IMF26_07460"/>
<dbReference type="Gene3D" id="3.40.50.150">
    <property type="entry name" value="Vaccinia Virus protein VP39"/>
    <property type="match status" value="1"/>
</dbReference>
<dbReference type="HAMAP" id="MF_02126">
    <property type="entry name" value="RF_methyltr_PrmC"/>
    <property type="match status" value="1"/>
</dbReference>
<evidence type="ECO:0000256" key="5">
    <source>
        <dbReference type="HAMAP-Rule" id="MF_02126"/>
    </source>
</evidence>
<feature type="domain" description="Methyltransferase small" evidence="6">
    <location>
        <begin position="118"/>
        <end position="204"/>
    </location>
</feature>
<dbReference type="EC" id="2.1.1.297" evidence="5"/>
<feature type="binding site" evidence="5">
    <location>
        <position position="153"/>
    </location>
    <ligand>
        <name>S-adenosyl-L-methionine</name>
        <dbReference type="ChEBI" id="CHEBI:59789"/>
    </ligand>
</feature>
<dbReference type="InterPro" id="IPR004556">
    <property type="entry name" value="HemK-like"/>
</dbReference>
<keyword evidence="1 5" id="KW-0489">Methyltransferase</keyword>
<comment type="catalytic activity">
    <reaction evidence="4 5">
        <text>L-glutaminyl-[peptide chain release factor] + S-adenosyl-L-methionine = N(5)-methyl-L-glutaminyl-[peptide chain release factor] + S-adenosyl-L-homocysteine + H(+)</text>
        <dbReference type="Rhea" id="RHEA:42896"/>
        <dbReference type="Rhea" id="RHEA-COMP:10271"/>
        <dbReference type="Rhea" id="RHEA-COMP:10272"/>
        <dbReference type="ChEBI" id="CHEBI:15378"/>
        <dbReference type="ChEBI" id="CHEBI:30011"/>
        <dbReference type="ChEBI" id="CHEBI:57856"/>
        <dbReference type="ChEBI" id="CHEBI:59789"/>
        <dbReference type="ChEBI" id="CHEBI:61891"/>
        <dbReference type="EC" id="2.1.1.297"/>
    </reaction>
</comment>
<feature type="binding site" evidence="5">
    <location>
        <begin position="201"/>
        <end position="204"/>
    </location>
    <ligand>
        <name>substrate</name>
    </ligand>
</feature>